<dbReference type="EMBL" id="JANIDY010000001">
    <property type="protein sequence ID" value="MCX5617454.1"/>
    <property type="molecule type" value="Genomic_DNA"/>
</dbReference>
<feature type="domain" description="Lytic transglycosylase MltA" evidence="8">
    <location>
        <begin position="173"/>
        <end position="324"/>
    </location>
</feature>
<name>A0ABT3WEE9_9PROT</name>
<keyword evidence="7" id="KW-0472">Membrane</keyword>
<dbReference type="CDD" id="cd14485">
    <property type="entry name" value="mltA_like_LT_A"/>
    <property type="match status" value="1"/>
</dbReference>
<dbReference type="RefSeq" id="WP_266115938.1">
    <property type="nucleotide sequence ID" value="NZ_JANIDY010000001.1"/>
</dbReference>
<evidence type="ECO:0000313" key="9">
    <source>
        <dbReference type="EMBL" id="MCX5617454.1"/>
    </source>
</evidence>
<feature type="transmembrane region" description="Helical" evidence="7">
    <location>
        <begin position="49"/>
        <end position="68"/>
    </location>
</feature>
<comment type="catalytic activity">
    <reaction evidence="1">
        <text>Exolytic cleavage of the (1-&gt;4)-beta-glycosidic linkage between N-acetylmuramic acid (MurNAc) and N-acetylglucosamine (GlcNAc) residues in peptidoglycan, from either the reducing or the non-reducing ends of the peptidoglycan chains, with concomitant formation of a 1,6-anhydrobond in the MurNAc residue.</text>
        <dbReference type="EC" id="4.2.2.n1"/>
    </reaction>
</comment>
<dbReference type="CDD" id="cd14668">
    <property type="entry name" value="mlta_B"/>
    <property type="match status" value="1"/>
</dbReference>
<organism evidence="9 10">
    <name type="scientific">Bombella pluederhausensis</name>
    <dbReference type="NCBI Taxonomy" id="2967336"/>
    <lineage>
        <taxon>Bacteria</taxon>
        <taxon>Pseudomonadati</taxon>
        <taxon>Pseudomonadota</taxon>
        <taxon>Alphaproteobacteria</taxon>
        <taxon>Acetobacterales</taxon>
        <taxon>Acetobacteraceae</taxon>
        <taxon>Bombella</taxon>
    </lineage>
</organism>
<keyword evidence="3" id="KW-0456">Lyase</keyword>
<dbReference type="SMART" id="SM00925">
    <property type="entry name" value="MltA"/>
    <property type="match status" value="1"/>
</dbReference>
<dbReference type="SUPFAM" id="SSF50685">
    <property type="entry name" value="Barwin-like endoglucanases"/>
    <property type="match status" value="1"/>
</dbReference>
<dbReference type="InterPro" id="IPR036908">
    <property type="entry name" value="RlpA-like_sf"/>
</dbReference>
<dbReference type="Gene3D" id="2.40.240.50">
    <property type="entry name" value="Barwin-like endoglucanases"/>
    <property type="match status" value="1"/>
</dbReference>
<dbReference type="Pfam" id="PF03562">
    <property type="entry name" value="MltA"/>
    <property type="match status" value="1"/>
</dbReference>
<evidence type="ECO:0000256" key="7">
    <source>
        <dbReference type="SAM" id="Phobius"/>
    </source>
</evidence>
<keyword evidence="7" id="KW-1133">Transmembrane helix</keyword>
<keyword evidence="10" id="KW-1185">Reference proteome</keyword>
<dbReference type="EC" id="4.2.2.n1" evidence="2"/>
<proteinExistence type="predicted"/>
<evidence type="ECO:0000256" key="6">
    <source>
        <dbReference type="SAM" id="MobiDB-lite"/>
    </source>
</evidence>
<evidence type="ECO:0000256" key="5">
    <source>
        <dbReference type="ARBA" id="ARBA00030918"/>
    </source>
</evidence>
<dbReference type="Pfam" id="PF06725">
    <property type="entry name" value="3D"/>
    <property type="match status" value="1"/>
</dbReference>
<dbReference type="InterPro" id="IPR010611">
    <property type="entry name" value="3D_dom"/>
</dbReference>
<evidence type="ECO:0000313" key="10">
    <source>
        <dbReference type="Proteomes" id="UP001165576"/>
    </source>
</evidence>
<sequence>MQRTLTEATPLEEDAVSSMQGLGVVLQSPAVCPRRETGVFDMMKRRVPFAGLMMAPLMLALAGCMPGTPTGKMDVTPASFSQLSGWEKEDHTALMSMMKLECQRIAHLPEGTSLGGALTLPYGRQVKDWQGVCTAASTIQGSDEVQSRRFFENWFQPYLVEKQAFYTGYYDPEVPASLTKGEEYQTPVYGRPKDLLRGSNDKGELEYGHWVNSVFRPYDDRATIDKGSLKGKGLEVAWLKSPVDLLFLQTQGSGRLRLPDGQQVFLGYDGRNGQPYVPIGRVLVQRKLMRAEDVNVQSIREWLAAHPDQVKSVLEANPSYVFFRRVDRTADEGPTGGFGLPLTPQRSLAVDRRFVGYAMPVWVDISGQDAQGRYVSWSRMAFAQDTGSDIRGAGRGDLFLGWGDKAAKIAGDMKNYGRMMVLVPLPAPKDTGVTQSAGATGVDPAGGAQAAR</sequence>
<evidence type="ECO:0000256" key="3">
    <source>
        <dbReference type="ARBA" id="ARBA00023239"/>
    </source>
</evidence>
<dbReference type="PIRSF" id="PIRSF019422">
    <property type="entry name" value="MltA"/>
    <property type="match status" value="1"/>
</dbReference>
<dbReference type="InterPro" id="IPR026044">
    <property type="entry name" value="MltA"/>
</dbReference>
<evidence type="ECO:0000259" key="8">
    <source>
        <dbReference type="SMART" id="SM00925"/>
    </source>
</evidence>
<evidence type="ECO:0000256" key="2">
    <source>
        <dbReference type="ARBA" id="ARBA00012587"/>
    </source>
</evidence>
<reference evidence="9" key="1">
    <citation type="submission" date="2022-07" db="EMBL/GenBank/DDBJ databases">
        <title>Bombella genomes.</title>
        <authorList>
            <person name="Harer L."/>
            <person name="Styblova S."/>
            <person name="Ehrmann M."/>
        </authorList>
    </citation>
    <scope>NUCLEOTIDE SEQUENCE</scope>
    <source>
        <strain evidence="9">TMW 2.2543</strain>
    </source>
</reference>
<dbReference type="PANTHER" id="PTHR30124">
    <property type="entry name" value="MEMBRANE-BOUND LYTIC MUREIN TRANSGLYCOSYLASE A"/>
    <property type="match status" value="1"/>
</dbReference>
<keyword evidence="7" id="KW-0812">Transmembrane</keyword>
<feature type="region of interest" description="Disordered" evidence="6">
    <location>
        <begin position="433"/>
        <end position="452"/>
    </location>
</feature>
<dbReference type="InterPro" id="IPR005300">
    <property type="entry name" value="MltA_B"/>
</dbReference>
<gene>
    <name evidence="9" type="ORF">NQF86_02025</name>
</gene>
<evidence type="ECO:0000256" key="1">
    <source>
        <dbReference type="ARBA" id="ARBA00001420"/>
    </source>
</evidence>
<keyword evidence="4" id="KW-0961">Cell wall biogenesis/degradation</keyword>
<dbReference type="Proteomes" id="UP001165576">
    <property type="component" value="Unassembled WGS sequence"/>
</dbReference>
<evidence type="ECO:0000256" key="4">
    <source>
        <dbReference type="ARBA" id="ARBA00023316"/>
    </source>
</evidence>
<accession>A0ABT3WEE9</accession>
<comment type="caution">
    <text evidence="9">The sequence shown here is derived from an EMBL/GenBank/DDBJ whole genome shotgun (WGS) entry which is preliminary data.</text>
</comment>
<protein>
    <recommendedName>
        <fullName evidence="2">peptidoglycan lytic exotransglycosylase</fullName>
        <ecNumber evidence="2">4.2.2.n1</ecNumber>
    </recommendedName>
    <alternativeName>
        <fullName evidence="5">Murein hydrolase A</fullName>
    </alternativeName>
</protein>
<dbReference type="Gene3D" id="2.40.40.10">
    <property type="entry name" value="RlpA-like domain"/>
    <property type="match status" value="1"/>
</dbReference>
<dbReference type="PANTHER" id="PTHR30124:SF0">
    <property type="entry name" value="MEMBRANE-BOUND LYTIC MUREIN TRANSGLYCOSYLASE A"/>
    <property type="match status" value="1"/>
</dbReference>